<dbReference type="Pfam" id="PF01965">
    <property type="entry name" value="DJ-1_PfpI"/>
    <property type="match status" value="1"/>
</dbReference>
<proteinExistence type="predicted"/>
<dbReference type="CDD" id="cd03136">
    <property type="entry name" value="GATase1_AraC_ArgR_like"/>
    <property type="match status" value="1"/>
</dbReference>
<dbReference type="Pfam" id="PF12833">
    <property type="entry name" value="HTH_18"/>
    <property type="match status" value="1"/>
</dbReference>
<dbReference type="Proteomes" id="UP001596411">
    <property type="component" value="Unassembled WGS sequence"/>
</dbReference>
<dbReference type="InterPro" id="IPR018060">
    <property type="entry name" value="HTH_AraC"/>
</dbReference>
<evidence type="ECO:0000256" key="2">
    <source>
        <dbReference type="ARBA" id="ARBA00023125"/>
    </source>
</evidence>
<gene>
    <name evidence="5" type="ORF">ACFQH5_19080</name>
</gene>
<accession>A0ABW2F2K6</accession>
<dbReference type="EMBL" id="JBHSZP010000039">
    <property type="protein sequence ID" value="MFC7091650.1"/>
    <property type="molecule type" value="Genomic_DNA"/>
</dbReference>
<dbReference type="SMART" id="SM00342">
    <property type="entry name" value="HTH_ARAC"/>
    <property type="match status" value="1"/>
</dbReference>
<evidence type="ECO:0000259" key="4">
    <source>
        <dbReference type="PROSITE" id="PS01124"/>
    </source>
</evidence>
<feature type="domain" description="HTH araC/xylS-type" evidence="4">
    <location>
        <begin position="242"/>
        <end position="340"/>
    </location>
</feature>
<evidence type="ECO:0000313" key="6">
    <source>
        <dbReference type="Proteomes" id="UP001596411"/>
    </source>
</evidence>
<comment type="caution">
    <text evidence="5">The sequence shown here is derived from an EMBL/GenBank/DDBJ whole genome shotgun (WGS) entry which is preliminary data.</text>
</comment>
<dbReference type="RefSeq" id="WP_346064277.1">
    <property type="nucleotide sequence ID" value="NZ_BAAADR010000047.1"/>
</dbReference>
<dbReference type="SUPFAM" id="SSF46689">
    <property type="entry name" value="Homeodomain-like"/>
    <property type="match status" value="2"/>
</dbReference>
<evidence type="ECO:0000313" key="5">
    <source>
        <dbReference type="EMBL" id="MFC7091650.1"/>
    </source>
</evidence>
<sequence>MSTSFKSLLKRKNLAHLPRDPSGDASAGARRATFVLLEHFSLMAFTGAVDALVTSNLVTREPLTDVRTLSLGGEVVVSDLGIAISVDGELAELEMRRDDLLILCGGLRVHLDESPALRAPLVAAQRAGVTLGALWNGAYFLADAGLLDDHECAIHPDSRALMIERFPRVKVSRHSHVLDGQRISCAGANSSLNMMLGWLRHNYDAIIVDSVEEILSCDKSHELLGASVLSVDSDPTLPQPLKLALELMHSNIEEPLSLDEVARWAGLSRRQLERLFSRHVDASPSRYYLELRLTRARQLLQQTNRPIAEIAVASGFVSITHFRHCFRKFFHVAPGRFRRRHYAK</sequence>
<reference evidence="6" key="1">
    <citation type="journal article" date="2019" name="Int. J. Syst. Evol. Microbiol.">
        <title>The Global Catalogue of Microorganisms (GCM) 10K type strain sequencing project: providing services to taxonomists for standard genome sequencing and annotation.</title>
        <authorList>
            <consortium name="The Broad Institute Genomics Platform"/>
            <consortium name="The Broad Institute Genome Sequencing Center for Infectious Disease"/>
            <person name="Wu L."/>
            <person name="Ma J."/>
        </authorList>
    </citation>
    <scope>NUCLEOTIDE SEQUENCE [LARGE SCALE GENOMIC DNA]</scope>
    <source>
        <strain evidence="6">CGMCC 1.13666</strain>
    </source>
</reference>
<keyword evidence="3" id="KW-0804">Transcription</keyword>
<keyword evidence="2" id="KW-0238">DNA-binding</keyword>
<keyword evidence="6" id="KW-1185">Reference proteome</keyword>
<evidence type="ECO:0000256" key="1">
    <source>
        <dbReference type="ARBA" id="ARBA00023015"/>
    </source>
</evidence>
<keyword evidence="1" id="KW-0805">Transcription regulation</keyword>
<dbReference type="InterPro" id="IPR009057">
    <property type="entry name" value="Homeodomain-like_sf"/>
</dbReference>
<evidence type="ECO:0000256" key="3">
    <source>
        <dbReference type="ARBA" id="ARBA00023163"/>
    </source>
</evidence>
<dbReference type="Gene3D" id="3.40.50.880">
    <property type="match status" value="1"/>
</dbReference>
<dbReference type="InterPro" id="IPR029062">
    <property type="entry name" value="Class_I_gatase-like"/>
</dbReference>
<dbReference type="Gene3D" id="1.10.10.60">
    <property type="entry name" value="Homeodomain-like"/>
    <property type="match status" value="1"/>
</dbReference>
<organism evidence="5 6">
    <name type="scientific">Halomonas salifodinae</name>
    <dbReference type="NCBI Taxonomy" id="438745"/>
    <lineage>
        <taxon>Bacteria</taxon>
        <taxon>Pseudomonadati</taxon>
        <taxon>Pseudomonadota</taxon>
        <taxon>Gammaproteobacteria</taxon>
        <taxon>Oceanospirillales</taxon>
        <taxon>Halomonadaceae</taxon>
        <taxon>Halomonas</taxon>
    </lineage>
</organism>
<dbReference type="PROSITE" id="PS01124">
    <property type="entry name" value="HTH_ARAC_FAMILY_2"/>
    <property type="match status" value="1"/>
</dbReference>
<dbReference type="SUPFAM" id="SSF52317">
    <property type="entry name" value="Class I glutamine amidotransferase-like"/>
    <property type="match status" value="1"/>
</dbReference>
<dbReference type="PANTHER" id="PTHR46796">
    <property type="entry name" value="HTH-TYPE TRANSCRIPTIONAL ACTIVATOR RHAS-RELATED"/>
    <property type="match status" value="1"/>
</dbReference>
<protein>
    <submittedName>
        <fullName evidence="5">GlxA family transcriptional regulator</fullName>
    </submittedName>
</protein>
<name>A0ABW2F2K6_9GAMM</name>
<dbReference type="InterPro" id="IPR002818">
    <property type="entry name" value="DJ-1/PfpI"/>
</dbReference>
<dbReference type="InterPro" id="IPR050204">
    <property type="entry name" value="AraC_XylS_family_regulators"/>
</dbReference>